<dbReference type="Pfam" id="PF01569">
    <property type="entry name" value="PAP2"/>
    <property type="match status" value="1"/>
</dbReference>
<evidence type="ECO:0000259" key="2">
    <source>
        <dbReference type="SMART" id="SM00014"/>
    </source>
</evidence>
<sequence>MKERRKRILLYVLGGIFLGFIALTILVSSFPVSVVDREFSEEIQEHQHPFIDSVMKIISWPGYAPQSIIIVLTVAAIFFLYKRRKESLFILLTMISGIIGRSLKILIDRPRPTDDLVLIIEKAKHQSFPSGHVLFYVSFFGFLIILMYHLKDINKSLRICVMAFCAFMIFTVPVSRIYLGAHWFTDVLGGALLGILILFGLSYFYMKNHNHSEHS</sequence>
<accession>A0A1T5BII3</accession>
<dbReference type="RefSeq" id="WP_079702048.1">
    <property type="nucleotide sequence ID" value="NZ_FUYR01000001.1"/>
</dbReference>
<evidence type="ECO:0000313" key="4">
    <source>
        <dbReference type="Proteomes" id="UP000189981"/>
    </source>
</evidence>
<dbReference type="SUPFAM" id="SSF48317">
    <property type="entry name" value="Acid phosphatase/Vanadium-dependent haloperoxidase"/>
    <property type="match status" value="1"/>
</dbReference>
<dbReference type="AlphaFoldDB" id="A0A1T5BII3"/>
<feature type="transmembrane region" description="Helical" evidence="1">
    <location>
        <begin position="9"/>
        <end position="30"/>
    </location>
</feature>
<dbReference type="PANTHER" id="PTHR14969:SF13">
    <property type="entry name" value="AT30094P"/>
    <property type="match status" value="1"/>
</dbReference>
<dbReference type="PANTHER" id="PTHR14969">
    <property type="entry name" value="SPHINGOSINE-1-PHOSPHATE PHOSPHOHYDROLASE"/>
    <property type="match status" value="1"/>
</dbReference>
<protein>
    <submittedName>
        <fullName evidence="3">Undecaprenyl-diphosphatase</fullName>
    </submittedName>
</protein>
<proteinExistence type="predicted"/>
<keyword evidence="1" id="KW-1133">Transmembrane helix</keyword>
<gene>
    <name evidence="3" type="ORF">SAMN05661099_1587</name>
</gene>
<dbReference type="InterPro" id="IPR036938">
    <property type="entry name" value="PAP2/HPO_sf"/>
</dbReference>
<dbReference type="CDD" id="cd03392">
    <property type="entry name" value="PAP2_like_2"/>
    <property type="match status" value="1"/>
</dbReference>
<dbReference type="OrthoDB" id="9773582at2"/>
<dbReference type="SMART" id="SM00014">
    <property type="entry name" value="acidPPc"/>
    <property type="match status" value="1"/>
</dbReference>
<feature type="transmembrane region" description="Helical" evidence="1">
    <location>
        <begin position="127"/>
        <end position="148"/>
    </location>
</feature>
<feature type="domain" description="Phosphatidic acid phosphatase type 2/haloperoxidase" evidence="2">
    <location>
        <begin position="87"/>
        <end position="202"/>
    </location>
</feature>
<dbReference type="Gene3D" id="1.20.144.10">
    <property type="entry name" value="Phosphatidic acid phosphatase type 2/haloperoxidase"/>
    <property type="match status" value="2"/>
</dbReference>
<dbReference type="EMBL" id="FUYR01000001">
    <property type="protein sequence ID" value="SKB47091.1"/>
    <property type="molecule type" value="Genomic_DNA"/>
</dbReference>
<keyword evidence="1" id="KW-0472">Membrane</keyword>
<evidence type="ECO:0000256" key="1">
    <source>
        <dbReference type="SAM" id="Phobius"/>
    </source>
</evidence>
<dbReference type="STRING" id="572036.SAMN05661099_1587"/>
<feature type="transmembrane region" description="Helical" evidence="1">
    <location>
        <begin position="160"/>
        <end position="181"/>
    </location>
</feature>
<organism evidence="3 4">
    <name type="scientific">Daejeonella lutea</name>
    <dbReference type="NCBI Taxonomy" id="572036"/>
    <lineage>
        <taxon>Bacteria</taxon>
        <taxon>Pseudomonadati</taxon>
        <taxon>Bacteroidota</taxon>
        <taxon>Sphingobacteriia</taxon>
        <taxon>Sphingobacteriales</taxon>
        <taxon>Sphingobacteriaceae</taxon>
        <taxon>Daejeonella</taxon>
    </lineage>
</organism>
<evidence type="ECO:0000313" key="3">
    <source>
        <dbReference type="EMBL" id="SKB47091.1"/>
    </source>
</evidence>
<name>A0A1T5BII3_9SPHI</name>
<keyword evidence="4" id="KW-1185">Reference proteome</keyword>
<dbReference type="InterPro" id="IPR000326">
    <property type="entry name" value="PAP2/HPO"/>
</dbReference>
<feature type="transmembrane region" description="Helical" evidence="1">
    <location>
        <begin position="63"/>
        <end position="81"/>
    </location>
</feature>
<dbReference type="Proteomes" id="UP000189981">
    <property type="component" value="Unassembled WGS sequence"/>
</dbReference>
<feature type="transmembrane region" description="Helical" evidence="1">
    <location>
        <begin position="187"/>
        <end position="206"/>
    </location>
</feature>
<feature type="transmembrane region" description="Helical" evidence="1">
    <location>
        <begin position="88"/>
        <end position="107"/>
    </location>
</feature>
<keyword evidence="1" id="KW-0812">Transmembrane</keyword>
<reference evidence="4" key="1">
    <citation type="submission" date="2017-02" db="EMBL/GenBank/DDBJ databases">
        <authorList>
            <person name="Varghese N."/>
            <person name="Submissions S."/>
        </authorList>
    </citation>
    <scope>NUCLEOTIDE SEQUENCE [LARGE SCALE GENOMIC DNA]</scope>
    <source>
        <strain evidence="4">DSM 22385</strain>
    </source>
</reference>